<accession>R8B565</accession>
<gene>
    <name evidence="1" type="ORF">MARLIPOL_01625</name>
</gene>
<dbReference type="Pfam" id="PF11153">
    <property type="entry name" value="DUF2931"/>
    <property type="match status" value="1"/>
</dbReference>
<dbReference type="STRING" id="1318628.MARLIPOL_01625"/>
<evidence type="ECO:0000313" key="1">
    <source>
        <dbReference type="EMBL" id="EON93763.1"/>
    </source>
</evidence>
<dbReference type="RefSeq" id="WP_012136316.1">
    <property type="nucleotide sequence ID" value="NZ_KE007306.1"/>
</dbReference>
<protein>
    <recommendedName>
        <fullName evidence="3">DUF2931 family protein</fullName>
    </recommendedName>
</protein>
<evidence type="ECO:0000313" key="2">
    <source>
        <dbReference type="Proteomes" id="UP000016540"/>
    </source>
</evidence>
<reference evidence="1 2" key="1">
    <citation type="journal article" date="2013" name="Genome Announc.">
        <title>Draft Genome Sequence of the Moderately Halophilic Bacterium Marinobacter lipolyticus Strain SM19.</title>
        <authorList>
            <person name="Papke R.T."/>
            <person name="de la Haba R.R."/>
            <person name="Infante-Dominguez C."/>
            <person name="Perez D."/>
            <person name="Sanchez-Porro C."/>
            <person name="Lapierre P."/>
            <person name="Ventosa A."/>
        </authorList>
    </citation>
    <scope>NUCLEOTIDE SEQUENCE [LARGE SCALE GENOMIC DNA]</scope>
    <source>
        <strain evidence="1 2">SM19</strain>
    </source>
</reference>
<dbReference type="Proteomes" id="UP000016540">
    <property type="component" value="Unassembled WGS sequence"/>
</dbReference>
<dbReference type="InterPro" id="IPR021326">
    <property type="entry name" value="DUF2931"/>
</dbReference>
<proteinExistence type="predicted"/>
<name>R8B565_9GAMM</name>
<dbReference type="AlphaFoldDB" id="R8B565"/>
<dbReference type="OrthoDB" id="6819935at2"/>
<dbReference type="HOGENOM" id="CLU_1413676_0_0_6"/>
<evidence type="ECO:0008006" key="3">
    <source>
        <dbReference type="Google" id="ProtNLM"/>
    </source>
</evidence>
<sequence>MLTIFLRCAICITLIACQGCTSITSDTGEHRRVTFAAPEHYDVWLMDVLLEKSGERSWRQPGGTVKCCWKGPKGPAGPGAATDPFPELIWIHWFSFAEQEHYAHLIQIPAGLNERMREPARVVTNVDVRKVPRHTLTIGLAPGGQIVMWIQSQIGNEVEVMRLQAKPVEGDPSHFQERTKAYLKEHGDYLKTHGLQLDKW</sequence>
<comment type="caution">
    <text evidence="1">The sequence shown here is derived from an EMBL/GenBank/DDBJ whole genome shotgun (WGS) entry which is preliminary data.</text>
</comment>
<organism evidence="1 2">
    <name type="scientific">Marinobacter lipolyticus SM19</name>
    <dbReference type="NCBI Taxonomy" id="1318628"/>
    <lineage>
        <taxon>Bacteria</taxon>
        <taxon>Pseudomonadati</taxon>
        <taxon>Pseudomonadota</taxon>
        <taxon>Gammaproteobacteria</taxon>
        <taxon>Pseudomonadales</taxon>
        <taxon>Marinobacteraceae</taxon>
        <taxon>Marinobacter</taxon>
    </lineage>
</organism>
<dbReference type="PATRIC" id="fig|1318628.3.peg.320"/>
<keyword evidence="2" id="KW-1185">Reference proteome</keyword>
<dbReference type="EMBL" id="ASAD01000004">
    <property type="protein sequence ID" value="EON93763.1"/>
    <property type="molecule type" value="Genomic_DNA"/>
</dbReference>